<dbReference type="Pfam" id="PF02559">
    <property type="entry name" value="CarD_TRCF_RID"/>
    <property type="match status" value="1"/>
</dbReference>
<evidence type="ECO:0000256" key="1">
    <source>
        <dbReference type="ARBA" id="ARBA00022490"/>
    </source>
</evidence>
<dbReference type="InterPro" id="IPR047112">
    <property type="entry name" value="RecG/Mfd"/>
</dbReference>
<dbReference type="Pfam" id="PF03461">
    <property type="entry name" value="TRCF"/>
    <property type="match status" value="1"/>
</dbReference>
<dbReference type="CDD" id="cd17991">
    <property type="entry name" value="DEXHc_TRCF"/>
    <property type="match status" value="1"/>
</dbReference>
<dbReference type="SMART" id="SM00982">
    <property type="entry name" value="TRCF"/>
    <property type="match status" value="1"/>
</dbReference>
<dbReference type="GO" id="GO:0006355">
    <property type="term" value="P:regulation of DNA-templated transcription"/>
    <property type="evidence" value="ECO:0007669"/>
    <property type="project" value="UniProtKB-UniRule"/>
</dbReference>
<name>B3QSE3_CHLT3</name>
<dbReference type="Gene3D" id="2.40.10.170">
    <property type="match status" value="1"/>
</dbReference>
<dbReference type="InterPro" id="IPR003711">
    <property type="entry name" value="CarD-like/TRCF_RID"/>
</dbReference>
<dbReference type="SMART" id="SM00490">
    <property type="entry name" value="HELICc"/>
    <property type="match status" value="1"/>
</dbReference>
<dbReference type="SUPFAM" id="SSF143517">
    <property type="entry name" value="TRCF domain-like"/>
    <property type="match status" value="1"/>
</dbReference>
<dbReference type="KEGG" id="cts:Ctha_0063"/>
<evidence type="ECO:0000259" key="10">
    <source>
        <dbReference type="PROSITE" id="PS51192"/>
    </source>
</evidence>
<dbReference type="InterPro" id="IPR037235">
    <property type="entry name" value="TRCF-like_C_D7"/>
</dbReference>
<comment type="similarity">
    <text evidence="9">In the C-terminal section; belongs to the helicase family. RecG subfamily.</text>
</comment>
<sequence>MKNTDAAQEAVSVEIEGFSLPSFRQRISESATTRLLVQKCEENAPSVSAQGVYGSLAAILTALMFETLRRPVLLVCNEERVDLFENDLRQLASAKDVCDFVSEPSLTLATLVADPQKITVASTLELQKKVLPKKEALEKQVRLSENEPFGYETLIRFLQENGFDQKDFVESEGDFSVRGSVVDVFSFGAASPVRIEFFGDEPESIRFFDINSQLSKENISSVSIVSNLVAAEDAESECVSLLDYLPANTLVVLDGYDTLRFEDSDAGVLEESEIRADLETFQQVRFHLLSPAEIDFASAVIPKFNSNFAHFSQHVRQAVANEYDILVATKSKKELQELVEFISVAPFEAFESDSQNAPAPEEIILRSLHQNLYEGFQFENTVLYTESDVFGKLHSHKQHRRRKHRKISLRELRALKVGDYIVHEDYGIGVFMGMEKTKVGGSEQECVLVEYDKGDKLFVNIQNLHLLSKYSSAEGKVPTLSKLGSNKWQANKEKIKKRLKDIARNLIAIYAKRKMTKGFACKQDSVWQREFEAAFIFDETPDQMSAIESIKADMEAVAPMDRLICGDAGFGKTEVAMRAAFKAVESGKQVAVLVPTTILAHQHFNTFKLRFQNFPMRVEVLSRFVPKKSQKAVIAEIGEGKVDIVVGTHRIVSKDVKFTDLGLLIIDEEQHFGVAAKEKLREDFPSVDTLVLSATPIPRTLQFSMMGARDLSIISTPPKNRQPVETVIHEFDAEMIKQAIGREIGRGGQVFFLHNRINSISEMYELVKKLFPRARVGVAHGQMPTKELEAVMLDFIQKELDVLVSTAIVGSGLDISNANTMIINRADMFGLSDLYQLRGRVGRSDKKAYAYLFTPPLSTLKQDALQRLAVIEAYTELGSGFSVAMRDLDIRGAGNLLGAEQSGFIFDLGFDVYQKILEEAVSELKSTEFQNIFAESERLKLQPKKPCEVIFFFDALIPAYYVESASERFALYEKLSKANTYEALGKLAAELNDRFGKMPEECQSLFDVGVLRILGTELELQRLEISETKTAVFLPEGENKAFYEGKKFEVILASVQSDWLAKFNPQFSNEKKLKIILSFAENMKKRPQKALNEIIDVMKKMKALVEEQEG</sequence>
<dbReference type="SUPFAM" id="SSF141259">
    <property type="entry name" value="CarD-like"/>
    <property type="match status" value="1"/>
</dbReference>
<dbReference type="HOGENOM" id="CLU_005122_1_4_10"/>
<protein>
    <recommendedName>
        <fullName evidence="9">Transcription-repair-coupling factor</fullName>
        <shortName evidence="9">TRCF</shortName>
        <ecNumber evidence="9">3.6.4.-</ecNumber>
    </recommendedName>
</protein>
<dbReference type="PROSITE" id="PS51192">
    <property type="entry name" value="HELICASE_ATP_BIND_1"/>
    <property type="match status" value="1"/>
</dbReference>
<dbReference type="PANTHER" id="PTHR47964:SF1">
    <property type="entry name" value="ATP-DEPENDENT DNA HELICASE HOMOLOG RECG, CHLOROPLASTIC"/>
    <property type="match status" value="1"/>
</dbReference>
<proteinExistence type="inferred from homology"/>
<dbReference type="EC" id="3.6.4.-" evidence="9"/>
<dbReference type="InterPro" id="IPR001650">
    <property type="entry name" value="Helicase_C-like"/>
</dbReference>
<evidence type="ECO:0000256" key="9">
    <source>
        <dbReference type="HAMAP-Rule" id="MF_00969"/>
    </source>
</evidence>
<dbReference type="eggNOG" id="COG1197">
    <property type="taxonomic scope" value="Bacteria"/>
</dbReference>
<dbReference type="Pfam" id="PF17757">
    <property type="entry name" value="UvrB_inter"/>
    <property type="match status" value="1"/>
</dbReference>
<evidence type="ECO:0000256" key="5">
    <source>
        <dbReference type="ARBA" id="ARBA00022806"/>
    </source>
</evidence>
<evidence type="ECO:0000256" key="2">
    <source>
        <dbReference type="ARBA" id="ARBA00022741"/>
    </source>
</evidence>
<dbReference type="HAMAP" id="MF_00969">
    <property type="entry name" value="TRCF"/>
    <property type="match status" value="1"/>
</dbReference>
<evidence type="ECO:0000256" key="3">
    <source>
        <dbReference type="ARBA" id="ARBA00022763"/>
    </source>
</evidence>
<reference evidence="12 13" key="1">
    <citation type="submission" date="2008-06" db="EMBL/GenBank/DDBJ databases">
        <title>Complete sequence of Chloroherpeton thalassium ATCC 35110.</title>
        <authorList>
            <consortium name="US DOE Joint Genome Institute"/>
            <person name="Lucas S."/>
            <person name="Copeland A."/>
            <person name="Lapidus A."/>
            <person name="Glavina del Rio T."/>
            <person name="Dalin E."/>
            <person name="Tice H."/>
            <person name="Bruce D."/>
            <person name="Goodwin L."/>
            <person name="Pitluck S."/>
            <person name="Schmutz J."/>
            <person name="Larimer F."/>
            <person name="Land M."/>
            <person name="Hauser L."/>
            <person name="Kyrpides N."/>
            <person name="Mikhailova N."/>
            <person name="Liu Z."/>
            <person name="Li T."/>
            <person name="Zhao F."/>
            <person name="Overmann J."/>
            <person name="Bryant D.A."/>
            <person name="Richardson P."/>
        </authorList>
    </citation>
    <scope>NUCLEOTIDE SEQUENCE [LARGE SCALE GENOMIC DNA]</scope>
    <source>
        <strain evidence="13">ATCC 35110 / GB-78</strain>
    </source>
</reference>
<keyword evidence="4 9" id="KW-0378">Hydrolase</keyword>
<dbReference type="InterPro" id="IPR004576">
    <property type="entry name" value="Mfd"/>
</dbReference>
<evidence type="ECO:0000256" key="4">
    <source>
        <dbReference type="ARBA" id="ARBA00022801"/>
    </source>
</evidence>
<keyword evidence="5" id="KW-0347">Helicase</keyword>
<dbReference type="RefSeq" id="WP_012498618.1">
    <property type="nucleotide sequence ID" value="NC_011026.1"/>
</dbReference>
<keyword evidence="6 9" id="KW-0067">ATP-binding</keyword>
<comment type="subcellular location">
    <subcellularLocation>
        <location evidence="9">Cytoplasm</location>
    </subcellularLocation>
</comment>
<dbReference type="NCBIfam" id="TIGR00580">
    <property type="entry name" value="mfd"/>
    <property type="match status" value="1"/>
</dbReference>
<dbReference type="Pfam" id="PF00271">
    <property type="entry name" value="Helicase_C"/>
    <property type="match status" value="1"/>
</dbReference>
<keyword evidence="13" id="KW-1185">Reference proteome</keyword>
<keyword evidence="3 9" id="KW-0227">DNA damage</keyword>
<dbReference type="Proteomes" id="UP000001208">
    <property type="component" value="Chromosome"/>
</dbReference>
<dbReference type="InterPro" id="IPR041471">
    <property type="entry name" value="UvrB_inter"/>
</dbReference>
<dbReference type="Gene3D" id="3.90.1150.50">
    <property type="entry name" value="Transcription-repair-coupling factor, D7 domain"/>
    <property type="match status" value="1"/>
</dbReference>
<dbReference type="InterPro" id="IPR014001">
    <property type="entry name" value="Helicase_ATP-bd"/>
</dbReference>
<accession>B3QSE3</accession>
<dbReference type="OrthoDB" id="9804325at2"/>
<dbReference type="InterPro" id="IPR005118">
    <property type="entry name" value="TRCF_C"/>
</dbReference>
<gene>
    <name evidence="9" type="primary">mfd</name>
    <name evidence="12" type="ordered locus">Ctha_0063</name>
</gene>
<evidence type="ECO:0000313" key="12">
    <source>
        <dbReference type="EMBL" id="ACF12534.1"/>
    </source>
</evidence>
<evidence type="ECO:0000259" key="11">
    <source>
        <dbReference type="PROSITE" id="PS51194"/>
    </source>
</evidence>
<dbReference type="Pfam" id="PF00270">
    <property type="entry name" value="DEAD"/>
    <property type="match status" value="1"/>
</dbReference>
<dbReference type="AlphaFoldDB" id="B3QSE3"/>
<dbReference type="SMART" id="SM01058">
    <property type="entry name" value="CarD_TRCF"/>
    <property type="match status" value="1"/>
</dbReference>
<organism evidence="12 13">
    <name type="scientific">Chloroherpeton thalassium (strain ATCC 35110 / GB-78)</name>
    <dbReference type="NCBI Taxonomy" id="517418"/>
    <lineage>
        <taxon>Bacteria</taxon>
        <taxon>Pseudomonadati</taxon>
        <taxon>Chlorobiota</taxon>
        <taxon>Chlorobiia</taxon>
        <taxon>Chlorobiales</taxon>
        <taxon>Chloroherpetonaceae</taxon>
        <taxon>Chloroherpeton</taxon>
    </lineage>
</organism>
<dbReference type="PROSITE" id="PS51194">
    <property type="entry name" value="HELICASE_CTER"/>
    <property type="match status" value="1"/>
</dbReference>
<comment type="function">
    <text evidence="9">Couples transcription and DNA repair by recognizing RNA polymerase (RNAP) stalled at DNA lesions. Mediates ATP-dependent release of RNAP and its truncated transcript from the DNA, and recruitment of nucleotide excision repair machinery to the damaged site.</text>
</comment>
<dbReference type="InterPro" id="IPR027417">
    <property type="entry name" value="P-loop_NTPase"/>
</dbReference>
<keyword evidence="1 9" id="KW-0963">Cytoplasm</keyword>
<evidence type="ECO:0000256" key="6">
    <source>
        <dbReference type="ARBA" id="ARBA00022840"/>
    </source>
</evidence>
<dbReference type="PANTHER" id="PTHR47964">
    <property type="entry name" value="ATP-DEPENDENT DNA HELICASE HOMOLOG RECG, CHLOROPLASTIC"/>
    <property type="match status" value="1"/>
</dbReference>
<dbReference type="STRING" id="517418.Ctha_0063"/>
<feature type="domain" description="Helicase C-terminal" evidence="11">
    <location>
        <begin position="735"/>
        <end position="889"/>
    </location>
</feature>
<feature type="domain" description="Helicase ATP-binding" evidence="10">
    <location>
        <begin position="553"/>
        <end position="714"/>
    </location>
</feature>
<dbReference type="GO" id="GO:0003678">
    <property type="term" value="F:DNA helicase activity"/>
    <property type="evidence" value="ECO:0007669"/>
    <property type="project" value="TreeGrafter"/>
</dbReference>
<dbReference type="SMART" id="SM00487">
    <property type="entry name" value="DEXDc"/>
    <property type="match status" value="1"/>
</dbReference>
<dbReference type="SUPFAM" id="SSF52540">
    <property type="entry name" value="P-loop containing nucleoside triphosphate hydrolases"/>
    <property type="match status" value="4"/>
</dbReference>
<dbReference type="GO" id="GO:0000716">
    <property type="term" value="P:transcription-coupled nucleotide-excision repair, DNA damage recognition"/>
    <property type="evidence" value="ECO:0007669"/>
    <property type="project" value="UniProtKB-UniRule"/>
</dbReference>
<dbReference type="GO" id="GO:0005737">
    <property type="term" value="C:cytoplasm"/>
    <property type="evidence" value="ECO:0007669"/>
    <property type="project" value="UniProtKB-SubCell"/>
</dbReference>
<evidence type="ECO:0000256" key="8">
    <source>
        <dbReference type="ARBA" id="ARBA00023204"/>
    </source>
</evidence>
<evidence type="ECO:0000256" key="7">
    <source>
        <dbReference type="ARBA" id="ARBA00023125"/>
    </source>
</evidence>
<comment type="similarity">
    <text evidence="9">In the N-terminal section; belongs to the UvrB family.</text>
</comment>
<evidence type="ECO:0000313" key="13">
    <source>
        <dbReference type="Proteomes" id="UP000001208"/>
    </source>
</evidence>
<keyword evidence="7 9" id="KW-0238">DNA-binding</keyword>
<dbReference type="GO" id="GO:0016787">
    <property type="term" value="F:hydrolase activity"/>
    <property type="evidence" value="ECO:0007669"/>
    <property type="project" value="UniProtKB-KW"/>
</dbReference>
<dbReference type="GO" id="GO:0003684">
    <property type="term" value="F:damaged DNA binding"/>
    <property type="evidence" value="ECO:0007669"/>
    <property type="project" value="InterPro"/>
</dbReference>
<dbReference type="Gene3D" id="3.30.2060.10">
    <property type="entry name" value="Penicillin-binding protein 1b domain"/>
    <property type="match status" value="1"/>
</dbReference>
<dbReference type="EMBL" id="CP001100">
    <property type="protein sequence ID" value="ACF12534.1"/>
    <property type="molecule type" value="Genomic_DNA"/>
</dbReference>
<dbReference type="InterPro" id="IPR036101">
    <property type="entry name" value="CarD-like/TRCF_RID_sf"/>
</dbReference>
<dbReference type="GO" id="GO:0005524">
    <property type="term" value="F:ATP binding"/>
    <property type="evidence" value="ECO:0007669"/>
    <property type="project" value="UniProtKB-UniRule"/>
</dbReference>
<dbReference type="Gene3D" id="3.40.50.300">
    <property type="entry name" value="P-loop containing nucleotide triphosphate hydrolases"/>
    <property type="match status" value="2"/>
</dbReference>
<keyword evidence="2 9" id="KW-0547">Nucleotide-binding</keyword>
<keyword evidence="8 9" id="KW-0234">DNA repair</keyword>
<dbReference type="InterPro" id="IPR011545">
    <property type="entry name" value="DEAD/DEAH_box_helicase_dom"/>
</dbReference>